<keyword evidence="3" id="KW-0223">Dioxygenase</keyword>
<dbReference type="EMBL" id="JBHSON010000019">
    <property type="protein sequence ID" value="MFC5747138.1"/>
    <property type="molecule type" value="Genomic_DNA"/>
</dbReference>
<evidence type="ECO:0000256" key="1">
    <source>
        <dbReference type="ARBA" id="ARBA00006622"/>
    </source>
</evidence>
<dbReference type="InterPro" id="IPR011051">
    <property type="entry name" value="RmlC_Cupin_sf"/>
</dbReference>
<dbReference type="Gene3D" id="2.60.120.10">
    <property type="entry name" value="Jelly Rolls"/>
    <property type="match status" value="1"/>
</dbReference>
<comment type="caution">
    <text evidence="3">The sequence shown here is derived from an EMBL/GenBank/DDBJ whole genome shotgun (WGS) entry which is preliminary data.</text>
</comment>
<accession>A0ABW0ZXS8</accession>
<evidence type="ECO:0000313" key="3">
    <source>
        <dbReference type="EMBL" id="MFC5747138.1"/>
    </source>
</evidence>
<keyword evidence="3" id="KW-0560">Oxidoreductase</keyword>
<dbReference type="InterPro" id="IPR010300">
    <property type="entry name" value="CDO_1"/>
</dbReference>
<sequence length="150" mass="16280">MVPDLTMRGQDDPHGRVTFRRPPTVGQLAARVHELSAAPGGWWRLVRFDPAGPVRVPLEEGDGVRLWLVTWPPGHRTDVHDHTATEVSTVIAGELAEVRITPDGVVRRPLRANRVRVHGGGRTHELTNPGPAYAITLHGALSGPSGERGL</sequence>
<name>A0ABW0ZXS8_9ACTN</name>
<reference evidence="4" key="1">
    <citation type="journal article" date="2019" name="Int. J. Syst. Evol. Microbiol.">
        <title>The Global Catalogue of Microorganisms (GCM) 10K type strain sequencing project: providing services to taxonomists for standard genome sequencing and annotation.</title>
        <authorList>
            <consortium name="The Broad Institute Genomics Platform"/>
            <consortium name="The Broad Institute Genome Sequencing Center for Infectious Disease"/>
            <person name="Wu L."/>
            <person name="Ma J."/>
        </authorList>
    </citation>
    <scope>NUCLEOTIDE SEQUENCE [LARGE SCALE GENOMIC DNA]</scope>
    <source>
        <strain evidence="4">KCTC 42087</strain>
    </source>
</reference>
<proteinExistence type="inferred from homology"/>
<keyword evidence="4" id="KW-1185">Reference proteome</keyword>
<protein>
    <submittedName>
        <fullName evidence="3">Cysteine dioxygenase</fullName>
    </submittedName>
</protein>
<dbReference type="RefSeq" id="WP_378282750.1">
    <property type="nucleotide sequence ID" value="NZ_JBHSON010000019.1"/>
</dbReference>
<feature type="region of interest" description="Disordered" evidence="2">
    <location>
        <begin position="1"/>
        <end position="21"/>
    </location>
</feature>
<organism evidence="3 4">
    <name type="scientific">Actinomadura rugatobispora</name>
    <dbReference type="NCBI Taxonomy" id="1994"/>
    <lineage>
        <taxon>Bacteria</taxon>
        <taxon>Bacillati</taxon>
        <taxon>Actinomycetota</taxon>
        <taxon>Actinomycetes</taxon>
        <taxon>Streptosporangiales</taxon>
        <taxon>Thermomonosporaceae</taxon>
        <taxon>Actinomadura</taxon>
    </lineage>
</organism>
<gene>
    <name evidence="3" type="ORF">ACFPZN_16030</name>
</gene>
<dbReference type="Pfam" id="PF05995">
    <property type="entry name" value="CDO_I"/>
    <property type="match status" value="1"/>
</dbReference>
<comment type="similarity">
    <text evidence="1">Belongs to the cysteine dioxygenase family.</text>
</comment>
<evidence type="ECO:0000256" key="2">
    <source>
        <dbReference type="SAM" id="MobiDB-lite"/>
    </source>
</evidence>
<dbReference type="SUPFAM" id="SSF51182">
    <property type="entry name" value="RmlC-like cupins"/>
    <property type="match status" value="1"/>
</dbReference>
<dbReference type="Proteomes" id="UP001596074">
    <property type="component" value="Unassembled WGS sequence"/>
</dbReference>
<evidence type="ECO:0000313" key="4">
    <source>
        <dbReference type="Proteomes" id="UP001596074"/>
    </source>
</evidence>
<dbReference type="InterPro" id="IPR014710">
    <property type="entry name" value="RmlC-like_jellyroll"/>
</dbReference>
<dbReference type="GO" id="GO:0051213">
    <property type="term" value="F:dioxygenase activity"/>
    <property type="evidence" value="ECO:0007669"/>
    <property type="project" value="UniProtKB-KW"/>
</dbReference>